<proteinExistence type="predicted"/>
<comment type="caution">
    <text evidence="2">The sequence shown here is derived from an EMBL/GenBank/DDBJ whole genome shotgun (WGS) entry which is preliminary data.</text>
</comment>
<feature type="domain" description="Metallo-beta-lactamase" evidence="1">
    <location>
        <begin position="20"/>
        <end position="202"/>
    </location>
</feature>
<dbReference type="EMBL" id="JBHUIO010000002">
    <property type="protein sequence ID" value="MFD2169320.1"/>
    <property type="molecule type" value="Genomic_DNA"/>
</dbReference>
<evidence type="ECO:0000313" key="3">
    <source>
        <dbReference type="Proteomes" id="UP001597343"/>
    </source>
</evidence>
<keyword evidence="3" id="KW-1185">Reference proteome</keyword>
<dbReference type="InterPro" id="IPR036866">
    <property type="entry name" value="RibonucZ/Hydroxyglut_hydro"/>
</dbReference>
<dbReference type="SMART" id="SM00849">
    <property type="entry name" value="Lactamase_B"/>
    <property type="match status" value="1"/>
</dbReference>
<organism evidence="2 3">
    <name type="scientific">Tumebacillus lipolyticus</name>
    <dbReference type="NCBI Taxonomy" id="1280370"/>
    <lineage>
        <taxon>Bacteria</taxon>
        <taxon>Bacillati</taxon>
        <taxon>Bacillota</taxon>
        <taxon>Bacilli</taxon>
        <taxon>Bacillales</taxon>
        <taxon>Alicyclobacillaceae</taxon>
        <taxon>Tumebacillus</taxon>
    </lineage>
</organism>
<evidence type="ECO:0000259" key="1">
    <source>
        <dbReference type="SMART" id="SM00849"/>
    </source>
</evidence>
<dbReference type="Pfam" id="PF00753">
    <property type="entry name" value="Lactamase_B"/>
    <property type="match status" value="1"/>
</dbReference>
<dbReference type="SUPFAM" id="SSF56281">
    <property type="entry name" value="Metallo-hydrolase/oxidoreductase"/>
    <property type="match status" value="1"/>
</dbReference>
<sequence length="235" mass="26315">MKIEQISEHIWSIQTWLLIPVRVWAVLEEDGVTLVDAGIPSMANGILKHIERMHRAPLKRILLTHGHSDHVGSVKRIVERTAAPVFAHAKEIPYLQGDALYPRRKKLEQNIRKGLTQPLAEQEDGTLQPVGSLQPYFTPGHSPGHVVYYHAEDRVLLSGDLWTSKRGKLHRPMPMFTADLAEAVRSSQILRQISPQRVEVCHGGPVFQPADQLDEYIRTTTAAYSLPAIAKGLAL</sequence>
<dbReference type="InterPro" id="IPR001279">
    <property type="entry name" value="Metallo-B-lactamas"/>
</dbReference>
<dbReference type="InterPro" id="IPR050855">
    <property type="entry name" value="NDM-1-like"/>
</dbReference>
<gene>
    <name evidence="2" type="ORF">ACFSOY_04700</name>
</gene>
<dbReference type="CDD" id="cd07721">
    <property type="entry name" value="yflN-like_MBL-fold"/>
    <property type="match status" value="1"/>
</dbReference>
<dbReference type="Proteomes" id="UP001597343">
    <property type="component" value="Unassembled WGS sequence"/>
</dbReference>
<dbReference type="Gene3D" id="3.60.15.10">
    <property type="entry name" value="Ribonuclease Z/Hydroxyacylglutathione hydrolase-like"/>
    <property type="match status" value="1"/>
</dbReference>
<dbReference type="PANTHER" id="PTHR42951:SF17">
    <property type="entry name" value="METALLO-BETA-LACTAMASE DOMAIN-CONTAINING PROTEIN"/>
    <property type="match status" value="1"/>
</dbReference>
<reference evidence="3" key="1">
    <citation type="journal article" date="2019" name="Int. J. Syst. Evol. Microbiol.">
        <title>The Global Catalogue of Microorganisms (GCM) 10K type strain sequencing project: providing services to taxonomists for standard genome sequencing and annotation.</title>
        <authorList>
            <consortium name="The Broad Institute Genomics Platform"/>
            <consortium name="The Broad Institute Genome Sequencing Center for Infectious Disease"/>
            <person name="Wu L."/>
            <person name="Ma J."/>
        </authorList>
    </citation>
    <scope>NUCLEOTIDE SEQUENCE [LARGE SCALE GENOMIC DNA]</scope>
    <source>
        <strain evidence="3">CGMCC 1.13574</strain>
    </source>
</reference>
<dbReference type="RefSeq" id="WP_386044364.1">
    <property type="nucleotide sequence ID" value="NZ_JBHUIO010000002.1"/>
</dbReference>
<accession>A0ABW4ZUN4</accession>
<dbReference type="PANTHER" id="PTHR42951">
    <property type="entry name" value="METALLO-BETA-LACTAMASE DOMAIN-CONTAINING"/>
    <property type="match status" value="1"/>
</dbReference>
<name>A0ABW4ZUN4_9BACL</name>
<evidence type="ECO:0000313" key="2">
    <source>
        <dbReference type="EMBL" id="MFD2169320.1"/>
    </source>
</evidence>
<protein>
    <submittedName>
        <fullName evidence="2">MBL fold metallo-hydrolase</fullName>
    </submittedName>
</protein>